<protein>
    <recommendedName>
        <fullName evidence="4">Major facilitator superfamily (MFS) profile domain-containing protein</fullName>
    </recommendedName>
</protein>
<feature type="transmembrane region" description="Helical" evidence="3">
    <location>
        <begin position="71"/>
        <end position="90"/>
    </location>
</feature>
<gene>
    <name evidence="5" type="ORF">LTR05_002819</name>
</gene>
<feature type="compositionally biased region" description="Basic and acidic residues" evidence="2">
    <location>
        <begin position="479"/>
        <end position="538"/>
    </location>
</feature>
<comment type="caution">
    <text evidence="5">The sequence shown here is derived from an EMBL/GenBank/DDBJ whole genome shotgun (WGS) entry which is preliminary data.</text>
</comment>
<name>A0AAN7T3V1_9EURO</name>
<feature type="transmembrane region" description="Helical" evidence="3">
    <location>
        <begin position="142"/>
        <end position="175"/>
    </location>
</feature>
<sequence length="559" mass="61370">MRTNDADVLQAPKGTLTPANDSPNPSSSDIISPEDKNNPIPTSKTRILLGKIFWTPPWCRYDPNSPPQFSLFQNVLFAFAGAFTVANLYYNHPILNILARDFNVSYIEVSRVPTLAQSGYAVGLLLICPLGDLFPRRPYTLILVFFTATLWIVLCVTSSFTIFLAITFVTAITTVTPQIMLPLVGELAPPNRRPLALSIVVSGNLLGIVIARILSGVVAQYTAWRNIYWIALCLQYTIFIALYLFMPAYPSTNPLPPGNRLKAFVKEYPKLLFSILQLAFRHPVLVQAGLISFCTSGAFTCYWTTLTFLLSSPPYSLPPTPIGLFGLIGVAGIFLGPLYAKYLIQPLKIPLYSVLVGEGVNLIGCCIGTYTGTLTLAGPIIQAFGLDAGLQITQIANRSAIYGVATDARNRVNTVFMLCTFLGQITGTSAGNEIYERYGGWTSSGSLGVAVVAFSFLVVMARGPHETGWIGWSGGWGKKSNESVEVEKSEADRDTKEEEKNVARLEKDGIWDEGDGSPKELQDLEQLRVPSRSRDRRFLTRQQSHGSDGHVIYGDDRSR</sequence>
<feature type="transmembrane region" description="Helical" evidence="3">
    <location>
        <begin position="438"/>
        <end position="459"/>
    </location>
</feature>
<feature type="region of interest" description="Disordered" evidence="2">
    <location>
        <begin position="1"/>
        <end position="42"/>
    </location>
</feature>
<proteinExistence type="predicted"/>
<feature type="transmembrane region" description="Helical" evidence="3">
    <location>
        <begin position="284"/>
        <end position="310"/>
    </location>
</feature>
<dbReference type="EMBL" id="JAVRRJ010000002">
    <property type="protein sequence ID" value="KAK5088599.1"/>
    <property type="molecule type" value="Genomic_DNA"/>
</dbReference>
<keyword evidence="6" id="KW-1185">Reference proteome</keyword>
<keyword evidence="3" id="KW-0472">Membrane</keyword>
<dbReference type="Proteomes" id="UP001309876">
    <property type="component" value="Unassembled WGS sequence"/>
</dbReference>
<feature type="transmembrane region" description="Helical" evidence="3">
    <location>
        <begin position="227"/>
        <end position="246"/>
    </location>
</feature>
<evidence type="ECO:0000313" key="6">
    <source>
        <dbReference type="Proteomes" id="UP001309876"/>
    </source>
</evidence>
<feature type="transmembrane region" description="Helical" evidence="3">
    <location>
        <begin position="322"/>
        <end position="340"/>
    </location>
</feature>
<dbReference type="Gene3D" id="1.20.1250.20">
    <property type="entry name" value="MFS general substrate transporter like domains"/>
    <property type="match status" value="1"/>
</dbReference>
<feature type="region of interest" description="Disordered" evidence="2">
    <location>
        <begin position="479"/>
        <end position="559"/>
    </location>
</feature>
<dbReference type="SUPFAM" id="SSF103473">
    <property type="entry name" value="MFS general substrate transporter"/>
    <property type="match status" value="1"/>
</dbReference>
<dbReference type="AlphaFoldDB" id="A0AAN7T3V1"/>
<dbReference type="InterPro" id="IPR020846">
    <property type="entry name" value="MFS_dom"/>
</dbReference>
<feature type="compositionally biased region" description="Low complexity" evidence="2">
    <location>
        <begin position="20"/>
        <end position="31"/>
    </location>
</feature>
<dbReference type="GO" id="GO:0022857">
    <property type="term" value="F:transmembrane transporter activity"/>
    <property type="evidence" value="ECO:0007669"/>
    <property type="project" value="InterPro"/>
</dbReference>
<keyword evidence="3" id="KW-0812">Transmembrane</keyword>
<dbReference type="GO" id="GO:0016020">
    <property type="term" value="C:membrane"/>
    <property type="evidence" value="ECO:0007669"/>
    <property type="project" value="UniProtKB-SubCell"/>
</dbReference>
<dbReference type="Pfam" id="PF07690">
    <property type="entry name" value="MFS_1"/>
    <property type="match status" value="1"/>
</dbReference>
<evidence type="ECO:0000259" key="4">
    <source>
        <dbReference type="PROSITE" id="PS50850"/>
    </source>
</evidence>
<evidence type="ECO:0000313" key="5">
    <source>
        <dbReference type="EMBL" id="KAK5088599.1"/>
    </source>
</evidence>
<accession>A0AAN7T3V1</accession>
<feature type="transmembrane region" description="Helical" evidence="3">
    <location>
        <begin position="195"/>
        <end position="215"/>
    </location>
</feature>
<organism evidence="5 6">
    <name type="scientific">Lithohypha guttulata</name>
    <dbReference type="NCBI Taxonomy" id="1690604"/>
    <lineage>
        <taxon>Eukaryota</taxon>
        <taxon>Fungi</taxon>
        <taxon>Dikarya</taxon>
        <taxon>Ascomycota</taxon>
        <taxon>Pezizomycotina</taxon>
        <taxon>Eurotiomycetes</taxon>
        <taxon>Chaetothyriomycetidae</taxon>
        <taxon>Chaetothyriales</taxon>
        <taxon>Trichomeriaceae</taxon>
        <taxon>Lithohypha</taxon>
    </lineage>
</organism>
<dbReference type="CDD" id="cd17324">
    <property type="entry name" value="MFS_NepI_like"/>
    <property type="match status" value="1"/>
</dbReference>
<evidence type="ECO:0000256" key="3">
    <source>
        <dbReference type="SAM" id="Phobius"/>
    </source>
</evidence>
<evidence type="ECO:0000256" key="2">
    <source>
        <dbReference type="SAM" id="MobiDB-lite"/>
    </source>
</evidence>
<dbReference type="PANTHER" id="PTHR42910:SF1">
    <property type="entry name" value="MAJOR FACILITATOR SUPERFAMILY (MFS) PROFILE DOMAIN-CONTAINING PROTEIN"/>
    <property type="match status" value="1"/>
</dbReference>
<dbReference type="PANTHER" id="PTHR42910">
    <property type="entry name" value="TRANSPORTER SCO4007-RELATED"/>
    <property type="match status" value="1"/>
</dbReference>
<feature type="domain" description="Major facilitator superfamily (MFS) profile" evidence="4">
    <location>
        <begin position="70"/>
        <end position="463"/>
    </location>
</feature>
<dbReference type="InterPro" id="IPR011701">
    <property type="entry name" value="MFS"/>
</dbReference>
<dbReference type="InterPro" id="IPR036259">
    <property type="entry name" value="MFS_trans_sf"/>
</dbReference>
<reference evidence="5 6" key="1">
    <citation type="submission" date="2023-08" db="EMBL/GenBank/DDBJ databases">
        <title>Black Yeasts Isolated from many extreme environments.</title>
        <authorList>
            <person name="Coleine C."/>
            <person name="Stajich J.E."/>
            <person name="Selbmann L."/>
        </authorList>
    </citation>
    <scope>NUCLEOTIDE SEQUENCE [LARGE SCALE GENOMIC DNA]</scope>
    <source>
        <strain evidence="5 6">CCFEE 5910</strain>
    </source>
</reference>
<comment type="subcellular location">
    <subcellularLocation>
        <location evidence="1">Membrane</location>
        <topology evidence="1">Multi-pass membrane protein</topology>
    </subcellularLocation>
</comment>
<dbReference type="PROSITE" id="PS50850">
    <property type="entry name" value="MFS"/>
    <property type="match status" value="1"/>
</dbReference>
<keyword evidence="3" id="KW-1133">Transmembrane helix</keyword>
<evidence type="ECO:0000256" key="1">
    <source>
        <dbReference type="ARBA" id="ARBA00004141"/>
    </source>
</evidence>